<evidence type="ECO:0000313" key="2">
    <source>
        <dbReference type="EMBL" id="KNC46703.1"/>
    </source>
</evidence>
<proteinExistence type="predicted"/>
<feature type="compositionally biased region" description="Basic and acidic residues" evidence="1">
    <location>
        <begin position="198"/>
        <end position="214"/>
    </location>
</feature>
<feature type="region of interest" description="Disordered" evidence="1">
    <location>
        <begin position="198"/>
        <end position="222"/>
    </location>
</feature>
<dbReference type="GeneID" id="25562768"/>
<organism evidence="2 3">
    <name type="scientific">Thecamonas trahens ATCC 50062</name>
    <dbReference type="NCBI Taxonomy" id="461836"/>
    <lineage>
        <taxon>Eukaryota</taxon>
        <taxon>Apusozoa</taxon>
        <taxon>Apusomonadida</taxon>
        <taxon>Apusomonadidae</taxon>
        <taxon>Thecamonas</taxon>
    </lineage>
</organism>
<dbReference type="AlphaFoldDB" id="A0A0L0D5W8"/>
<protein>
    <submittedName>
        <fullName evidence="2">Uncharacterized protein</fullName>
    </submittedName>
</protein>
<sequence length="264" mass="28645">MPLTLGEGVVEEAGGNGDDTSTAYRPYATLSEAEHEAQLMTATALYRHPVHAALDLADPAEEGVNTATVAYANAARASRATELAVRPYTNLEQMHFGPLGKVKGRGETATSDEAAEAARLRVLRHLEGRVEGYTGFKPGLRDTVSIATAEYARWQFDHSHSATQAKSPAEVKREAVAAKRARERAERHALIEKLKAERRARGLPDGDDHIDDAPRPPAPTRGRIAGCTKFVAGFEDALGASQARYTAAWYQNHFTEDGERIGEL</sequence>
<name>A0A0L0D5W8_THETB</name>
<dbReference type="RefSeq" id="XP_013760469.1">
    <property type="nucleotide sequence ID" value="XM_013905015.1"/>
</dbReference>
<reference evidence="2 3" key="1">
    <citation type="submission" date="2010-05" db="EMBL/GenBank/DDBJ databases">
        <title>The Genome Sequence of Thecamonas trahens ATCC 50062.</title>
        <authorList>
            <consortium name="The Broad Institute Genome Sequencing Platform"/>
            <person name="Russ C."/>
            <person name="Cuomo C."/>
            <person name="Shea T."/>
            <person name="Young S.K."/>
            <person name="Zeng Q."/>
            <person name="Koehrsen M."/>
            <person name="Haas B."/>
            <person name="Borodovsky M."/>
            <person name="Guigo R."/>
            <person name="Alvarado L."/>
            <person name="Berlin A."/>
            <person name="Bochicchio J."/>
            <person name="Borenstein D."/>
            <person name="Chapman S."/>
            <person name="Chen Z."/>
            <person name="Freedman E."/>
            <person name="Gellesch M."/>
            <person name="Goldberg J."/>
            <person name="Griggs A."/>
            <person name="Gujja S."/>
            <person name="Heilman E."/>
            <person name="Heiman D."/>
            <person name="Hepburn T."/>
            <person name="Howarth C."/>
            <person name="Jen D."/>
            <person name="Larson L."/>
            <person name="Mehta T."/>
            <person name="Park D."/>
            <person name="Pearson M."/>
            <person name="Roberts A."/>
            <person name="Saif S."/>
            <person name="Shenoy N."/>
            <person name="Sisk P."/>
            <person name="Stolte C."/>
            <person name="Sykes S."/>
            <person name="Thomson T."/>
            <person name="Walk T."/>
            <person name="White J."/>
            <person name="Yandava C."/>
            <person name="Burger G."/>
            <person name="Gray M.W."/>
            <person name="Holland P.W.H."/>
            <person name="King N."/>
            <person name="Lang F.B.F."/>
            <person name="Roger A.J."/>
            <person name="Ruiz-Trillo I."/>
            <person name="Lander E."/>
            <person name="Nusbaum C."/>
        </authorList>
    </citation>
    <scope>NUCLEOTIDE SEQUENCE [LARGE SCALE GENOMIC DNA]</scope>
    <source>
        <strain evidence="2 3">ATCC 50062</strain>
    </source>
</reference>
<feature type="compositionally biased region" description="Low complexity" evidence="1">
    <location>
        <begin position="1"/>
        <end position="13"/>
    </location>
</feature>
<dbReference type="EMBL" id="GL349443">
    <property type="protein sequence ID" value="KNC46703.1"/>
    <property type="molecule type" value="Genomic_DNA"/>
</dbReference>
<gene>
    <name evidence="2" type="ORF">AMSG_03140</name>
</gene>
<accession>A0A0L0D5W8</accession>
<evidence type="ECO:0000313" key="3">
    <source>
        <dbReference type="Proteomes" id="UP000054408"/>
    </source>
</evidence>
<dbReference type="Proteomes" id="UP000054408">
    <property type="component" value="Unassembled WGS sequence"/>
</dbReference>
<evidence type="ECO:0000256" key="1">
    <source>
        <dbReference type="SAM" id="MobiDB-lite"/>
    </source>
</evidence>
<keyword evidence="3" id="KW-1185">Reference proteome</keyword>
<feature type="region of interest" description="Disordered" evidence="1">
    <location>
        <begin position="1"/>
        <end position="23"/>
    </location>
</feature>